<dbReference type="RefSeq" id="WP_096449483.1">
    <property type="nucleotide sequence ID" value="NZ_JBHSOG010000097.1"/>
</dbReference>
<evidence type="ECO:0000256" key="1">
    <source>
        <dbReference type="SAM" id="Phobius"/>
    </source>
</evidence>
<dbReference type="Proteomes" id="UP001595974">
    <property type="component" value="Unassembled WGS sequence"/>
</dbReference>
<comment type="caution">
    <text evidence="2">The sequence shown here is derived from an EMBL/GenBank/DDBJ whole genome shotgun (WGS) entry which is preliminary data.</text>
</comment>
<organism evidence="2 3">
    <name type="scientific">Thauera sinica</name>
    <dbReference type="NCBI Taxonomy" id="2665146"/>
    <lineage>
        <taxon>Bacteria</taxon>
        <taxon>Pseudomonadati</taxon>
        <taxon>Pseudomonadota</taxon>
        <taxon>Betaproteobacteria</taxon>
        <taxon>Rhodocyclales</taxon>
        <taxon>Zoogloeaceae</taxon>
        <taxon>Thauera</taxon>
    </lineage>
</organism>
<evidence type="ECO:0000313" key="2">
    <source>
        <dbReference type="EMBL" id="MFC5771616.1"/>
    </source>
</evidence>
<proteinExistence type="predicted"/>
<protein>
    <submittedName>
        <fullName evidence="2">Ferritin</fullName>
    </submittedName>
</protein>
<keyword evidence="1" id="KW-0812">Transmembrane</keyword>
<sequence length="231" mass="25534">MQNYDELILRGRRIDSAAPFPVLHQAVRIAMYEEYAARSFHARVVEAFGPRPPFADVLRSQEQQVAALAALCERFGIPRPLDPFPQQTSVAPLWLANCERAMAGEAGKIRLYGYLLANVAEPEARRVLQDLQATAFERHLPAFRQAVSDAQAQESYHAARGIPPQQAYVRHGPVSDFLERALAQLGPHAGPLGLFSPLLRRAHPAMLAGMVAGGAGSYLLKNRIGRHRKEN</sequence>
<accession>A0ABW1AX72</accession>
<dbReference type="InterPro" id="IPR019243">
    <property type="entry name" value="DUF2202"/>
</dbReference>
<reference evidence="3" key="1">
    <citation type="journal article" date="2019" name="Int. J. Syst. Evol. Microbiol.">
        <title>The Global Catalogue of Microorganisms (GCM) 10K type strain sequencing project: providing services to taxonomists for standard genome sequencing and annotation.</title>
        <authorList>
            <consortium name="The Broad Institute Genomics Platform"/>
            <consortium name="The Broad Institute Genome Sequencing Center for Infectious Disease"/>
            <person name="Wu L."/>
            <person name="Ma J."/>
        </authorList>
    </citation>
    <scope>NUCLEOTIDE SEQUENCE [LARGE SCALE GENOMIC DNA]</scope>
    <source>
        <strain evidence="3">SHR3</strain>
    </source>
</reference>
<dbReference type="CDD" id="cd01048">
    <property type="entry name" value="Ferritin_like_AB2"/>
    <property type="match status" value="1"/>
</dbReference>
<keyword evidence="1" id="KW-0472">Membrane</keyword>
<dbReference type="EMBL" id="JBHSOG010000097">
    <property type="protein sequence ID" value="MFC5771616.1"/>
    <property type="molecule type" value="Genomic_DNA"/>
</dbReference>
<gene>
    <name evidence="2" type="ORF">ACFPTN_19745</name>
</gene>
<keyword evidence="1" id="KW-1133">Transmembrane helix</keyword>
<keyword evidence="3" id="KW-1185">Reference proteome</keyword>
<name>A0ABW1AX72_9RHOO</name>
<feature type="transmembrane region" description="Helical" evidence="1">
    <location>
        <begin position="202"/>
        <end position="220"/>
    </location>
</feature>
<evidence type="ECO:0000313" key="3">
    <source>
        <dbReference type="Proteomes" id="UP001595974"/>
    </source>
</evidence>